<keyword evidence="1" id="KW-0732">Signal</keyword>
<feature type="chain" id="PRO_5026175711" description="Twin-arginine translocation signal domain-containing protein" evidence="1">
    <location>
        <begin position="27"/>
        <end position="47"/>
    </location>
</feature>
<feature type="signal peptide" evidence="1">
    <location>
        <begin position="1"/>
        <end position="26"/>
    </location>
</feature>
<dbReference type="AlphaFoldDB" id="A0A6G9A164"/>
<dbReference type="RefSeq" id="WP_166467199.1">
    <property type="nucleotide sequence ID" value="NZ_CP050066.2"/>
</dbReference>
<accession>A0A6G9A164</accession>
<proteinExistence type="predicted"/>
<protein>
    <recommendedName>
        <fullName evidence="4">Twin-arginine translocation signal domain-containing protein</fullName>
    </recommendedName>
</protein>
<name>A0A6G9A164_9BRAD</name>
<evidence type="ECO:0000313" key="2">
    <source>
        <dbReference type="EMBL" id="QIP06035.1"/>
    </source>
</evidence>
<reference evidence="2 3" key="1">
    <citation type="journal article" date="2020" name="Int. J. Syst. Evol. Microbiol.">
        <title>Description and complete genome sequences of Bradyrhizobium symbiodeficiens sp. nov., a non-symbiotic bacterium associated with legumes native to Canada.</title>
        <authorList>
            <person name="Bromfield E.S.P."/>
            <person name="Cloutier S."/>
            <person name="Nguyen H.D.T."/>
        </authorList>
    </citation>
    <scope>NUCLEOTIDE SEQUENCE [LARGE SCALE GENOMIC DNA]</scope>
    <source>
        <strain evidence="2 3">101S1MB</strain>
    </source>
</reference>
<evidence type="ECO:0000256" key="1">
    <source>
        <dbReference type="SAM" id="SignalP"/>
    </source>
</evidence>
<dbReference type="EMBL" id="CP050066">
    <property type="protein sequence ID" value="QIP06035.1"/>
    <property type="molecule type" value="Genomic_DNA"/>
</dbReference>
<organism evidence="2 3">
    <name type="scientific">Bradyrhizobium symbiodeficiens</name>
    <dbReference type="NCBI Taxonomy" id="1404367"/>
    <lineage>
        <taxon>Bacteria</taxon>
        <taxon>Pseudomonadati</taxon>
        <taxon>Pseudomonadota</taxon>
        <taxon>Alphaproteobacteria</taxon>
        <taxon>Hyphomicrobiales</taxon>
        <taxon>Nitrobacteraceae</taxon>
        <taxon>Bradyrhizobium</taxon>
    </lineage>
</organism>
<evidence type="ECO:0000313" key="3">
    <source>
        <dbReference type="Proteomes" id="UP000500895"/>
    </source>
</evidence>
<gene>
    <name evidence="2" type="ORF">HAV00_07150</name>
</gene>
<dbReference type="Proteomes" id="UP000500895">
    <property type="component" value="Chromosome"/>
</dbReference>
<sequence length="47" mass="5032">MDRRDVLRAAAALPLLRAALPGPAFAKFVATDSRRLIAAVKKIGTLE</sequence>
<evidence type="ECO:0008006" key="4">
    <source>
        <dbReference type="Google" id="ProtNLM"/>
    </source>
</evidence>